<keyword evidence="2" id="KW-1185">Reference proteome</keyword>
<dbReference type="RefSeq" id="WP_106930949.1">
    <property type="nucleotide sequence ID" value="NZ_CABMMU010000040.1"/>
</dbReference>
<gene>
    <name evidence="1" type="ORF">C8256_24395</name>
</gene>
<dbReference type="Proteomes" id="UP000240892">
    <property type="component" value="Unassembled WGS sequence"/>
</dbReference>
<evidence type="ECO:0000313" key="2">
    <source>
        <dbReference type="Proteomes" id="UP000240892"/>
    </source>
</evidence>
<dbReference type="EMBL" id="PYHO01000040">
    <property type="protein sequence ID" value="PSR44238.1"/>
    <property type="molecule type" value="Genomic_DNA"/>
</dbReference>
<protein>
    <submittedName>
        <fullName evidence="1">Uncharacterized protein</fullName>
    </submittedName>
</protein>
<evidence type="ECO:0000313" key="1">
    <source>
        <dbReference type="EMBL" id="PSR44238.1"/>
    </source>
</evidence>
<comment type="caution">
    <text evidence="1">The sequence shown here is derived from an EMBL/GenBank/DDBJ whole genome shotgun (WGS) entry which is preliminary data.</text>
</comment>
<sequence length="120" mass="13301">MKHTTVKTTAKKVGVSDIMLKLLRIRASDSHVLEFDGVDTRFNDCCNWQVMVNGKRVLFSTRTYEHFSDVKAGILATIEVCRGRNTPSDGAMLDSAKAMISVLDAFPSFAALAKHPDRIN</sequence>
<proteinExistence type="predicted"/>
<dbReference type="AlphaFoldDB" id="A0A2T2XVK0"/>
<organism evidence="1 2">
    <name type="scientific">Kluyvera genomosp. 2</name>
    <dbReference type="NCBI Taxonomy" id="2774054"/>
    <lineage>
        <taxon>Bacteria</taxon>
        <taxon>Pseudomonadati</taxon>
        <taxon>Pseudomonadota</taxon>
        <taxon>Gammaproteobacteria</taxon>
        <taxon>Enterobacterales</taxon>
        <taxon>Enterobacteriaceae</taxon>
        <taxon>Kluyvera</taxon>
    </lineage>
</organism>
<reference evidence="1 2" key="1">
    <citation type="submission" date="2018-03" db="EMBL/GenBank/DDBJ databases">
        <title>First report of an OXA-48+CTX-M-M-producing Kluyvera ascorbata clone recovered from patients admitted in a University Hospital in Madrid, Spain.</title>
        <authorList>
            <person name="Hernandez-Garcia M."/>
            <person name="Leon-Sampedro R."/>
            <person name="Perez-Viso B."/>
            <person name="Morosini M.I."/>
            <person name="Lopez-Fresnena N."/>
            <person name="Coque T.M."/>
            <person name="Bonten M."/>
            <person name="Malhotra-Kumar S."/>
            <person name="Ruiz-Garbajosa P."/>
            <person name="Canton R."/>
        </authorList>
    </citation>
    <scope>NUCLEOTIDE SEQUENCE [LARGE SCALE GENOMIC DNA]</scope>
    <source>
        <strain evidence="1 2">KA2</strain>
    </source>
</reference>
<accession>A0A2T2XVK0</accession>
<name>A0A2T2XVK0_9ENTR</name>